<dbReference type="AlphaFoldDB" id="A0A0A6P3J5"/>
<dbReference type="Proteomes" id="UP000030428">
    <property type="component" value="Unassembled WGS sequence"/>
</dbReference>
<gene>
    <name evidence="1" type="ORF">PN36_21105</name>
</gene>
<proteinExistence type="predicted"/>
<keyword evidence="2" id="KW-1185">Reference proteome</keyword>
<dbReference type="EMBL" id="JSZA02000094">
    <property type="protein sequence ID" value="KHD05002.1"/>
    <property type="molecule type" value="Genomic_DNA"/>
</dbReference>
<protein>
    <submittedName>
        <fullName evidence="1">Uncharacterized protein</fullName>
    </submittedName>
</protein>
<accession>A0A0A6P3J5</accession>
<reference evidence="1 2" key="1">
    <citation type="journal article" date="2016" name="Front. Microbiol.">
        <title>Single-Cell (Meta-)Genomics of a Dimorphic Candidatus Thiomargarita nelsonii Reveals Genomic Plasticity.</title>
        <authorList>
            <person name="Flood B.E."/>
            <person name="Fliss P."/>
            <person name="Jones D.S."/>
            <person name="Dick G.J."/>
            <person name="Jain S."/>
            <person name="Kaster A.K."/>
            <person name="Winkel M."/>
            <person name="Mussmann M."/>
            <person name="Bailey J."/>
        </authorList>
    </citation>
    <scope>NUCLEOTIDE SEQUENCE [LARGE SCALE GENOMIC DNA]</scope>
    <source>
        <strain evidence="1">Hydrate Ridge</strain>
    </source>
</reference>
<comment type="caution">
    <text evidence="1">The sequence shown here is derived from an EMBL/GenBank/DDBJ whole genome shotgun (WGS) entry which is preliminary data.</text>
</comment>
<evidence type="ECO:0000313" key="1">
    <source>
        <dbReference type="EMBL" id="KHD05002.1"/>
    </source>
</evidence>
<name>A0A0A6P3J5_9GAMM</name>
<organism evidence="1 2">
    <name type="scientific">Candidatus Thiomargarita nelsonii</name>
    <dbReference type="NCBI Taxonomy" id="1003181"/>
    <lineage>
        <taxon>Bacteria</taxon>
        <taxon>Pseudomonadati</taxon>
        <taxon>Pseudomonadota</taxon>
        <taxon>Gammaproteobacteria</taxon>
        <taxon>Thiotrichales</taxon>
        <taxon>Thiotrichaceae</taxon>
        <taxon>Thiomargarita</taxon>
    </lineage>
</organism>
<evidence type="ECO:0000313" key="2">
    <source>
        <dbReference type="Proteomes" id="UP000030428"/>
    </source>
</evidence>
<sequence length="79" mass="9025">METTISVNPVNQLLPTLQALQRADKWRIVQILILQLAQEEGIEQPQNKSPVWTPYNAFNAADTLLNMLAEDKQQETQHV</sequence>